<feature type="signal peptide" evidence="7">
    <location>
        <begin position="1"/>
        <end position="23"/>
    </location>
</feature>
<dbReference type="PANTHER" id="PTHR21141:SF5">
    <property type="entry name" value="LARGE RIBOSOMAL SUBUNIT PROTEIN P2"/>
    <property type="match status" value="1"/>
</dbReference>
<evidence type="ECO:0000256" key="5">
    <source>
        <dbReference type="ARBA" id="ARBA00023274"/>
    </source>
</evidence>
<comment type="similarity">
    <text evidence="2">Belongs to the eukaryotic ribosomal protein P1/P2 family.</text>
</comment>
<dbReference type="InterPro" id="IPR027534">
    <property type="entry name" value="Ribosomal_P1/P2"/>
</dbReference>
<dbReference type="AlphaFoldDB" id="A0AAV8DZW0"/>
<dbReference type="Proteomes" id="UP001140206">
    <property type="component" value="Chromosome 3"/>
</dbReference>
<comment type="caution">
    <text evidence="8">The sequence shown here is derived from an EMBL/GenBank/DDBJ whole genome shotgun (WGS) entry which is preliminary data.</text>
</comment>
<evidence type="ECO:0000256" key="4">
    <source>
        <dbReference type="ARBA" id="ARBA00022980"/>
    </source>
</evidence>
<keyword evidence="4 8" id="KW-0689">Ribosomal protein</keyword>
<protein>
    <submittedName>
        <fullName evidence="8">60S acidic ribosomal protein P2</fullName>
    </submittedName>
</protein>
<evidence type="ECO:0000256" key="1">
    <source>
        <dbReference type="ARBA" id="ARBA00003362"/>
    </source>
</evidence>
<dbReference type="GO" id="GO:0002182">
    <property type="term" value="P:cytoplasmic translational elongation"/>
    <property type="evidence" value="ECO:0007669"/>
    <property type="project" value="InterPro"/>
</dbReference>
<dbReference type="InterPro" id="IPR038716">
    <property type="entry name" value="P1/P2_N_sf"/>
</dbReference>
<organism evidence="8 9">
    <name type="scientific">Rhynchospora pubera</name>
    <dbReference type="NCBI Taxonomy" id="906938"/>
    <lineage>
        <taxon>Eukaryota</taxon>
        <taxon>Viridiplantae</taxon>
        <taxon>Streptophyta</taxon>
        <taxon>Embryophyta</taxon>
        <taxon>Tracheophyta</taxon>
        <taxon>Spermatophyta</taxon>
        <taxon>Magnoliopsida</taxon>
        <taxon>Liliopsida</taxon>
        <taxon>Poales</taxon>
        <taxon>Cyperaceae</taxon>
        <taxon>Cyperoideae</taxon>
        <taxon>Rhynchosporeae</taxon>
        <taxon>Rhynchospora</taxon>
    </lineage>
</organism>
<dbReference type="Gene3D" id="1.10.10.1410">
    <property type="match status" value="1"/>
</dbReference>
<evidence type="ECO:0000256" key="7">
    <source>
        <dbReference type="SAM" id="SignalP"/>
    </source>
</evidence>
<comment type="function">
    <text evidence="1">Plays an important role in the elongation step of protein synthesis.</text>
</comment>
<evidence type="ECO:0000313" key="8">
    <source>
        <dbReference type="EMBL" id="KAJ4773455.1"/>
    </source>
</evidence>
<evidence type="ECO:0000313" key="9">
    <source>
        <dbReference type="Proteomes" id="UP001140206"/>
    </source>
</evidence>
<dbReference type="PANTHER" id="PTHR21141">
    <property type="entry name" value="60S ACIDIC RIBOSOMAL PROTEIN FAMILY MEMBER"/>
    <property type="match status" value="1"/>
</dbReference>
<gene>
    <name evidence="8" type="ORF">LUZ62_057712</name>
</gene>
<dbReference type="HAMAP" id="MF_01478">
    <property type="entry name" value="Ribosomal_L12_arch"/>
    <property type="match status" value="1"/>
</dbReference>
<keyword evidence="5" id="KW-0687">Ribonucleoprotein</keyword>
<reference evidence="8" key="1">
    <citation type="submission" date="2022-08" db="EMBL/GenBank/DDBJ databases">
        <authorList>
            <person name="Marques A."/>
        </authorList>
    </citation>
    <scope>NUCLEOTIDE SEQUENCE</scope>
    <source>
        <strain evidence="8">RhyPub2mFocal</strain>
        <tissue evidence="8">Leaves</tissue>
    </source>
</reference>
<keyword evidence="9" id="KW-1185">Reference proteome</keyword>
<evidence type="ECO:0000256" key="3">
    <source>
        <dbReference type="ARBA" id="ARBA00011266"/>
    </source>
</evidence>
<name>A0AAV8DZW0_9POAL</name>
<feature type="compositionally biased region" description="Basic and acidic residues" evidence="6">
    <location>
        <begin position="100"/>
        <end position="115"/>
    </location>
</feature>
<dbReference type="Pfam" id="PF00428">
    <property type="entry name" value="Ribosomal_60s"/>
    <property type="match status" value="1"/>
</dbReference>
<dbReference type="EMBL" id="JAMFTS010000003">
    <property type="protein sequence ID" value="KAJ4773455.1"/>
    <property type="molecule type" value="Genomic_DNA"/>
</dbReference>
<evidence type="ECO:0000256" key="6">
    <source>
        <dbReference type="SAM" id="MobiDB-lite"/>
    </source>
</evidence>
<comment type="subunit">
    <text evidence="3">P1 and P2 exist as dimers at the large ribosomal subunit.</text>
</comment>
<dbReference type="CDD" id="cd05833">
    <property type="entry name" value="Ribosomal_P2"/>
    <property type="match status" value="1"/>
</dbReference>
<feature type="compositionally biased region" description="Low complexity" evidence="6">
    <location>
        <begin position="89"/>
        <end position="99"/>
    </location>
</feature>
<proteinExistence type="inferred from homology"/>
<feature type="region of interest" description="Disordered" evidence="6">
    <location>
        <begin position="89"/>
        <end position="115"/>
    </location>
</feature>
<dbReference type="FunFam" id="1.10.10.1410:FF:000002">
    <property type="entry name" value="60S acidic ribosomal protein P2"/>
    <property type="match status" value="1"/>
</dbReference>
<dbReference type="GO" id="GO:0022625">
    <property type="term" value="C:cytosolic large ribosomal subunit"/>
    <property type="evidence" value="ECO:0007669"/>
    <property type="project" value="InterPro"/>
</dbReference>
<dbReference type="GO" id="GO:0003735">
    <property type="term" value="F:structural constituent of ribosome"/>
    <property type="evidence" value="ECO:0007669"/>
    <property type="project" value="InterPro"/>
</dbReference>
<dbReference type="InterPro" id="IPR044076">
    <property type="entry name" value="Ribosomal_P2"/>
</dbReference>
<keyword evidence="7" id="KW-0732">Signal</keyword>
<sequence length="115" mass="11906">MIKGKRKWTINVIASYLIAALGGNTTPSAEDIKSILESVGAEVDEDRVEFLLSELKGKDLTEVIAADREKFASVPSGGGVAVAAAAPAAGGPATAPVATETKKEGIEGRRERGVR</sequence>
<accession>A0AAV8DZW0</accession>
<dbReference type="GO" id="GO:0044877">
    <property type="term" value="F:protein-containing complex binding"/>
    <property type="evidence" value="ECO:0007669"/>
    <property type="project" value="UniProtKB-ARBA"/>
</dbReference>
<evidence type="ECO:0000256" key="2">
    <source>
        <dbReference type="ARBA" id="ARBA00005436"/>
    </source>
</evidence>
<feature type="chain" id="PRO_5043563709" evidence="7">
    <location>
        <begin position="24"/>
        <end position="115"/>
    </location>
</feature>